<evidence type="ECO:0000259" key="1">
    <source>
        <dbReference type="Pfam" id="PF21959"/>
    </source>
</evidence>
<evidence type="ECO:0000313" key="3">
    <source>
        <dbReference type="Proteomes" id="UP001365542"/>
    </source>
</evidence>
<dbReference type="Proteomes" id="UP001365542">
    <property type="component" value="Unassembled WGS sequence"/>
</dbReference>
<dbReference type="SUPFAM" id="SSF63829">
    <property type="entry name" value="Calcium-dependent phosphotriesterase"/>
    <property type="match status" value="1"/>
</dbReference>
<comment type="caution">
    <text evidence="2">The sequence shown here is derived from an EMBL/GenBank/DDBJ whole genome shotgun (WGS) entry which is preliminary data.</text>
</comment>
<accession>A0AAV9WY69</accession>
<gene>
    <name evidence="2" type="ORF">TWF694_004364</name>
</gene>
<name>A0AAV9WY69_9PEZI</name>
<dbReference type="InterPro" id="IPR054215">
    <property type="entry name" value="DUF6923"/>
</dbReference>
<proteinExistence type="predicted"/>
<sequence>MLSLFTTIFDGTVTVVITEPIVTVTTSGPVAGTTTEIPPIGSGSTITVVITTTTPFVWSGHLDTVTLGATKEYITTIFPATATDGSIVNDPNLTATVAHGIPNPQGTPNGPAFGCDPAGFGIYVTDLYRIDITNGATTLTFSNMDGGTYLNALAYNSMDNYLYAIESGTNRIMRITASGNIVAVGTVTQAGNYVVGDIDRDGQYYISTTGSDGKYTWVQINLSVFSGPYATQLRYSQITNGGYNIYDWTLVPEVPAVAWSIVVASDGNLQLVRFDFNSNTVSVPGHYNLGGAGCGAMFADVNGDIYCTGNTDGTLLKVNIGTPNTIGLVSHTPYGGTNSDGARCVFSRWNLGNG</sequence>
<dbReference type="EMBL" id="JAVHJO010000014">
    <property type="protein sequence ID" value="KAK6529152.1"/>
    <property type="molecule type" value="Genomic_DNA"/>
</dbReference>
<feature type="domain" description="DUF6923" evidence="1">
    <location>
        <begin position="125"/>
        <end position="345"/>
    </location>
</feature>
<dbReference type="Pfam" id="PF21959">
    <property type="entry name" value="DUF6923"/>
    <property type="match status" value="1"/>
</dbReference>
<reference evidence="2 3" key="1">
    <citation type="submission" date="2019-10" db="EMBL/GenBank/DDBJ databases">
        <authorList>
            <person name="Palmer J.M."/>
        </authorList>
    </citation>
    <scope>NUCLEOTIDE SEQUENCE [LARGE SCALE GENOMIC DNA]</scope>
    <source>
        <strain evidence="2 3">TWF694</strain>
    </source>
</reference>
<dbReference type="InterPro" id="IPR015943">
    <property type="entry name" value="WD40/YVTN_repeat-like_dom_sf"/>
</dbReference>
<protein>
    <recommendedName>
        <fullName evidence="1">DUF6923 domain-containing protein</fullName>
    </recommendedName>
</protein>
<evidence type="ECO:0000313" key="2">
    <source>
        <dbReference type="EMBL" id="KAK6529152.1"/>
    </source>
</evidence>
<keyword evidence="3" id="KW-1185">Reference proteome</keyword>
<dbReference type="Gene3D" id="2.130.10.10">
    <property type="entry name" value="YVTN repeat-like/Quinoprotein amine dehydrogenase"/>
    <property type="match status" value="1"/>
</dbReference>
<organism evidence="2 3">
    <name type="scientific">Orbilia ellipsospora</name>
    <dbReference type="NCBI Taxonomy" id="2528407"/>
    <lineage>
        <taxon>Eukaryota</taxon>
        <taxon>Fungi</taxon>
        <taxon>Dikarya</taxon>
        <taxon>Ascomycota</taxon>
        <taxon>Pezizomycotina</taxon>
        <taxon>Orbiliomycetes</taxon>
        <taxon>Orbiliales</taxon>
        <taxon>Orbiliaceae</taxon>
        <taxon>Orbilia</taxon>
    </lineage>
</organism>
<dbReference type="AlphaFoldDB" id="A0AAV9WY69"/>